<dbReference type="Proteomes" id="UP000275267">
    <property type="component" value="Unassembled WGS sequence"/>
</dbReference>
<dbReference type="NCBIfam" id="TIGR00345">
    <property type="entry name" value="GET3_arsA_TRC40"/>
    <property type="match status" value="1"/>
</dbReference>
<dbReference type="OrthoDB" id="608491at2759"/>
<organism evidence="3 4">
    <name type="scientific">Panicum miliaceum</name>
    <name type="common">Proso millet</name>
    <name type="synonym">Broomcorn millet</name>
    <dbReference type="NCBI Taxonomy" id="4540"/>
    <lineage>
        <taxon>Eukaryota</taxon>
        <taxon>Viridiplantae</taxon>
        <taxon>Streptophyta</taxon>
        <taxon>Embryophyta</taxon>
        <taxon>Tracheophyta</taxon>
        <taxon>Spermatophyta</taxon>
        <taxon>Magnoliopsida</taxon>
        <taxon>Liliopsida</taxon>
        <taxon>Poales</taxon>
        <taxon>Poaceae</taxon>
        <taxon>PACMAD clade</taxon>
        <taxon>Panicoideae</taxon>
        <taxon>Panicodae</taxon>
        <taxon>Paniceae</taxon>
        <taxon>Panicinae</taxon>
        <taxon>Panicum</taxon>
        <taxon>Panicum sect. Panicum</taxon>
    </lineage>
</organism>
<evidence type="ECO:0000313" key="3">
    <source>
        <dbReference type="EMBL" id="RLM73185.1"/>
    </source>
</evidence>
<dbReference type="Gene3D" id="3.40.50.300">
    <property type="entry name" value="P-loop containing nucleotide triphosphate hydrolases"/>
    <property type="match status" value="1"/>
</dbReference>
<dbReference type="GO" id="GO:0005524">
    <property type="term" value="F:ATP binding"/>
    <property type="evidence" value="ECO:0007669"/>
    <property type="project" value="InterPro"/>
</dbReference>
<evidence type="ECO:0000256" key="1">
    <source>
        <dbReference type="SAM" id="MobiDB-lite"/>
    </source>
</evidence>
<feature type="compositionally biased region" description="Basic and acidic residues" evidence="1">
    <location>
        <begin position="136"/>
        <end position="147"/>
    </location>
</feature>
<name>A0A3L6Q3M4_PANMI</name>
<dbReference type="GO" id="GO:0043529">
    <property type="term" value="C:GET complex"/>
    <property type="evidence" value="ECO:0007669"/>
    <property type="project" value="TreeGrafter"/>
</dbReference>
<dbReference type="PANTHER" id="PTHR10803">
    <property type="entry name" value="ARSENICAL PUMP-DRIVING ATPASE ARSENITE-TRANSLOCATING ATPASE"/>
    <property type="match status" value="1"/>
</dbReference>
<sequence>MAVAAASGATTASVPPQSARTQANISASILDCSVLSVLMRRPAERHALAPAPPGLGSVSERSPPPLPRRERPPRSLFPPARQVLEPRASQRAMPYVTGSLDQRHGCRRRQVANAPAATSGTVVKPRKLGAGTKKAAPKDAERRREANASRQSSSRRSGEPKHGAGEALMVMESLPRETGRCSSSLVDVSGGFSEMLDATQRYYVVGGKGGVGRTSMAATLAVKFAKHGEPTLVVSANPTRSLDMSDSKVVRIDGFDSLFATELDWGRPGVGFINNLMGSMRLGTLADLPMLDETLNRFPPGLEEAYALSELIESIELQGTDKFRRVVLDAPSTGHTLKLLSANNWIEIILGIAVTGANAASSKPIFKSSLEKWQEISSGIEKLRQQIARVHELLVDPRSTEFIIVTIPTMMAVSESSRFHSSLKKYGAHTRRLVVNQVLPPSASDCRFCAAKRREQARAFGAIREDPELGGLKLIQAPLLDVEVKGVPALRFLSDSVWK</sequence>
<dbReference type="InterPro" id="IPR027417">
    <property type="entry name" value="P-loop_NTPase"/>
</dbReference>
<dbReference type="Pfam" id="PF02374">
    <property type="entry name" value="ArsA_ATPase"/>
    <property type="match status" value="1"/>
</dbReference>
<dbReference type="GO" id="GO:0016887">
    <property type="term" value="F:ATP hydrolysis activity"/>
    <property type="evidence" value="ECO:0007669"/>
    <property type="project" value="InterPro"/>
</dbReference>
<protein>
    <recommendedName>
        <fullName evidence="2">ArsA/GET3 Anion-transporting ATPase-like domain-containing protein</fullName>
    </recommendedName>
</protein>
<feature type="domain" description="ArsA/GET3 Anion-transporting ATPase-like" evidence="2">
    <location>
        <begin position="201"/>
        <end position="496"/>
    </location>
</feature>
<dbReference type="GO" id="GO:0071816">
    <property type="term" value="P:tail-anchored membrane protein insertion into ER membrane"/>
    <property type="evidence" value="ECO:0007669"/>
    <property type="project" value="TreeGrafter"/>
</dbReference>
<dbReference type="STRING" id="4540.A0A3L6Q3M4"/>
<feature type="compositionally biased region" description="Low complexity" evidence="1">
    <location>
        <begin position="1"/>
        <end position="16"/>
    </location>
</feature>
<feature type="region of interest" description="Disordered" evidence="1">
    <location>
        <begin position="1"/>
        <end position="22"/>
    </location>
</feature>
<dbReference type="InterPro" id="IPR025723">
    <property type="entry name" value="ArsA/GET3_ATPase-like"/>
</dbReference>
<comment type="caution">
    <text evidence="3">The sequence shown here is derived from an EMBL/GenBank/DDBJ whole genome shotgun (WGS) entry which is preliminary data.</text>
</comment>
<gene>
    <name evidence="3" type="ORF">C2845_PM15G10710</name>
</gene>
<feature type="region of interest" description="Disordered" evidence="1">
    <location>
        <begin position="46"/>
        <end position="165"/>
    </location>
</feature>
<proteinExistence type="predicted"/>
<dbReference type="EMBL" id="PQIB02000013">
    <property type="protein sequence ID" value="RLM73185.1"/>
    <property type="molecule type" value="Genomic_DNA"/>
</dbReference>
<dbReference type="SUPFAM" id="SSF52540">
    <property type="entry name" value="P-loop containing nucleoside triphosphate hydrolases"/>
    <property type="match status" value="1"/>
</dbReference>
<dbReference type="PANTHER" id="PTHR10803:SF8">
    <property type="entry name" value="ARSENICAL PUMP-DRIVING ATPASE"/>
    <property type="match status" value="1"/>
</dbReference>
<keyword evidence="4" id="KW-1185">Reference proteome</keyword>
<reference evidence="4" key="1">
    <citation type="journal article" date="2019" name="Nat. Commun.">
        <title>The genome of broomcorn millet.</title>
        <authorList>
            <person name="Zou C."/>
            <person name="Miki D."/>
            <person name="Li D."/>
            <person name="Tang Q."/>
            <person name="Xiao L."/>
            <person name="Rajput S."/>
            <person name="Deng P."/>
            <person name="Jia W."/>
            <person name="Huang R."/>
            <person name="Zhang M."/>
            <person name="Sun Y."/>
            <person name="Hu J."/>
            <person name="Fu X."/>
            <person name="Schnable P.S."/>
            <person name="Li F."/>
            <person name="Zhang H."/>
            <person name="Feng B."/>
            <person name="Zhu X."/>
            <person name="Liu R."/>
            <person name="Schnable J.C."/>
            <person name="Zhu J.-K."/>
            <person name="Zhang H."/>
        </authorList>
    </citation>
    <scope>NUCLEOTIDE SEQUENCE [LARGE SCALE GENOMIC DNA]</scope>
</reference>
<dbReference type="InterPro" id="IPR016300">
    <property type="entry name" value="ATPase_ArsA/GET3"/>
</dbReference>
<dbReference type="AlphaFoldDB" id="A0A3L6Q3M4"/>
<accession>A0A3L6Q3M4</accession>
<dbReference type="CDD" id="cd02035">
    <property type="entry name" value="ArsA"/>
    <property type="match status" value="1"/>
</dbReference>
<evidence type="ECO:0000259" key="2">
    <source>
        <dbReference type="Pfam" id="PF02374"/>
    </source>
</evidence>
<evidence type="ECO:0000313" key="4">
    <source>
        <dbReference type="Proteomes" id="UP000275267"/>
    </source>
</evidence>